<protein>
    <submittedName>
        <fullName evidence="1">Polysaccharide deacetylase</fullName>
    </submittedName>
</protein>
<dbReference type="RefSeq" id="WP_188911502.1">
    <property type="nucleotide sequence ID" value="NZ_BMIQ01000007.1"/>
</dbReference>
<keyword evidence="2" id="KW-1185">Reference proteome</keyword>
<gene>
    <name evidence="1" type="ORF">GCM10011390_38710</name>
</gene>
<proteinExistence type="predicted"/>
<dbReference type="Gene3D" id="3.20.20.370">
    <property type="entry name" value="Glycoside hydrolase/deacetylase"/>
    <property type="match status" value="1"/>
</dbReference>
<dbReference type="InterPro" id="IPR011330">
    <property type="entry name" value="Glyco_hydro/deAcase_b/a-brl"/>
</dbReference>
<dbReference type="Proteomes" id="UP000644699">
    <property type="component" value="Unassembled WGS sequence"/>
</dbReference>
<evidence type="ECO:0000313" key="1">
    <source>
        <dbReference type="EMBL" id="GGE15904.1"/>
    </source>
</evidence>
<reference evidence="1" key="1">
    <citation type="journal article" date="2014" name="Int. J. Syst. Evol. Microbiol.">
        <title>Complete genome sequence of Corynebacterium casei LMG S-19264T (=DSM 44701T), isolated from a smear-ripened cheese.</title>
        <authorList>
            <consortium name="US DOE Joint Genome Institute (JGI-PGF)"/>
            <person name="Walter F."/>
            <person name="Albersmeier A."/>
            <person name="Kalinowski J."/>
            <person name="Ruckert C."/>
        </authorList>
    </citation>
    <scope>NUCLEOTIDE SEQUENCE</scope>
    <source>
        <strain evidence="1">CGMCC 1.15367</strain>
    </source>
</reference>
<accession>A0A917EA95</accession>
<evidence type="ECO:0000313" key="2">
    <source>
        <dbReference type="Proteomes" id="UP000644699"/>
    </source>
</evidence>
<dbReference type="GO" id="GO:0005975">
    <property type="term" value="P:carbohydrate metabolic process"/>
    <property type="evidence" value="ECO:0007669"/>
    <property type="project" value="InterPro"/>
</dbReference>
<dbReference type="AlphaFoldDB" id="A0A917EA95"/>
<dbReference type="SUPFAM" id="SSF88713">
    <property type="entry name" value="Glycoside hydrolase/deacetylase"/>
    <property type="match status" value="1"/>
</dbReference>
<name>A0A917EA95_9HYPH</name>
<reference evidence="1" key="2">
    <citation type="submission" date="2020-09" db="EMBL/GenBank/DDBJ databases">
        <authorList>
            <person name="Sun Q."/>
            <person name="Zhou Y."/>
        </authorList>
    </citation>
    <scope>NUCLEOTIDE SEQUENCE</scope>
    <source>
        <strain evidence="1">CGMCC 1.15367</strain>
    </source>
</reference>
<comment type="caution">
    <text evidence="1">The sequence shown here is derived from an EMBL/GenBank/DDBJ whole genome shotgun (WGS) entry which is preliminary data.</text>
</comment>
<organism evidence="1 2">
    <name type="scientific">Aureimonas endophytica</name>
    <dbReference type="NCBI Taxonomy" id="2027858"/>
    <lineage>
        <taxon>Bacteria</taxon>
        <taxon>Pseudomonadati</taxon>
        <taxon>Pseudomonadota</taxon>
        <taxon>Alphaproteobacteria</taxon>
        <taxon>Hyphomicrobiales</taxon>
        <taxon>Aurantimonadaceae</taxon>
        <taxon>Aureimonas</taxon>
    </lineage>
</organism>
<sequence>MSREAELWSLVGERLDRLAARDGETRFWLRDDDAVGPTPRLDALLAMAAAAGAPLALAVIPAGAKSALAARLAPLSGVAVLPHGFAHRNHAPANEKKTELGDHRPTELVLAELAAGHARLAGFPHYAPLLVPPWNRIGPGVAAGLAALGFRGLSLYGDRRRNPAAPGLRQVNTHFDPVDWRGGGGFVGRERALEMLGKRLGQLLSGEHDPAEPTGILSHHLAQDAATFIFLGDLLRYLAKRSDCRFLFVDELLAGSSFGQ</sequence>
<dbReference type="EMBL" id="BMIQ01000007">
    <property type="protein sequence ID" value="GGE15904.1"/>
    <property type="molecule type" value="Genomic_DNA"/>
</dbReference>